<feature type="domain" description="KIB1-4 beta-propeller" evidence="2">
    <location>
        <begin position="117"/>
        <end position="446"/>
    </location>
</feature>
<organism evidence="3 4">
    <name type="scientific">Striga asiatica</name>
    <name type="common">Asiatic witchweed</name>
    <name type="synonym">Buchnera asiatica</name>
    <dbReference type="NCBI Taxonomy" id="4170"/>
    <lineage>
        <taxon>Eukaryota</taxon>
        <taxon>Viridiplantae</taxon>
        <taxon>Streptophyta</taxon>
        <taxon>Embryophyta</taxon>
        <taxon>Tracheophyta</taxon>
        <taxon>Spermatophyta</taxon>
        <taxon>Magnoliopsida</taxon>
        <taxon>eudicotyledons</taxon>
        <taxon>Gunneridae</taxon>
        <taxon>Pentapetalae</taxon>
        <taxon>asterids</taxon>
        <taxon>lamiids</taxon>
        <taxon>Lamiales</taxon>
        <taxon>Orobanchaceae</taxon>
        <taxon>Buchnereae</taxon>
        <taxon>Striga</taxon>
    </lineage>
</organism>
<sequence length="482" mass="55391">MMISSSSRRSRTDNNSHYVVRNFSSDINNRATDNKSHYVARNFSSDDNNRATDNKSHYVARNSSSDDNNRATDNKSHYVARNSSSDDDNNNNNRSSVKSPWLMLPPSVKCGNMLYNFYNLAESKIERRRSTLEGEDIDAKFVGSSHGWIVVLNRRNHGLLLWNPITEVRINLPSLLTLPDPQINCCGIVSKLILSCSPDHDVDQCRAVMIFGPFERLAFCQPGRSTHWTPIGHLYWYDNLYWEAFDGDDYARRYTDCVYSTTRKLFFCYVMWRLECWDLGDLECPRICWSEIVRYTSGVASEQETMALSFTTGRYPEVSTQQFLVVAEQMNQLFLLNQHVCSRMGPDGAYRPHIYFGKYRGWDDKFPHQTFSFDVFKVDYISGKLIKTSVEGSLDGLAMFIGKNHSFSISTPTDHGLKSDCIYFTDINIHQPPAGSMFGGHDIGIYHCVTRTFSDCFYPRDTNKIKKIVPAPMWFTPNENTH</sequence>
<dbReference type="InterPro" id="IPR050942">
    <property type="entry name" value="F-box_BR-signaling"/>
</dbReference>
<proteinExistence type="predicted"/>
<dbReference type="AlphaFoldDB" id="A0A5A7PUE2"/>
<evidence type="ECO:0000259" key="2">
    <source>
        <dbReference type="Pfam" id="PF03478"/>
    </source>
</evidence>
<accession>A0A5A7PUE2</accession>
<name>A0A5A7PUE2_STRAF</name>
<dbReference type="PANTHER" id="PTHR44259:SF37">
    <property type="entry name" value="DUF1618 DOMAIN-CONTAINING PROTEIN"/>
    <property type="match status" value="1"/>
</dbReference>
<dbReference type="OrthoDB" id="642536at2759"/>
<feature type="compositionally biased region" description="Basic and acidic residues" evidence="1">
    <location>
        <begin position="47"/>
        <end position="56"/>
    </location>
</feature>
<dbReference type="PANTHER" id="PTHR44259">
    <property type="entry name" value="OS07G0183000 PROTEIN-RELATED"/>
    <property type="match status" value="1"/>
</dbReference>
<protein>
    <recommendedName>
        <fullName evidence="2">KIB1-4 beta-propeller domain-containing protein</fullName>
    </recommendedName>
</protein>
<dbReference type="InterPro" id="IPR005174">
    <property type="entry name" value="KIB1-4_b-propeller"/>
</dbReference>
<reference evidence="4" key="1">
    <citation type="journal article" date="2019" name="Curr. Biol.">
        <title>Genome Sequence of Striga asiatica Provides Insight into the Evolution of Plant Parasitism.</title>
        <authorList>
            <person name="Yoshida S."/>
            <person name="Kim S."/>
            <person name="Wafula E.K."/>
            <person name="Tanskanen J."/>
            <person name="Kim Y.M."/>
            <person name="Honaas L."/>
            <person name="Yang Z."/>
            <person name="Spallek T."/>
            <person name="Conn C.E."/>
            <person name="Ichihashi Y."/>
            <person name="Cheong K."/>
            <person name="Cui S."/>
            <person name="Der J.P."/>
            <person name="Gundlach H."/>
            <person name="Jiao Y."/>
            <person name="Hori C."/>
            <person name="Ishida J.K."/>
            <person name="Kasahara H."/>
            <person name="Kiba T."/>
            <person name="Kim M.S."/>
            <person name="Koo N."/>
            <person name="Laohavisit A."/>
            <person name="Lee Y.H."/>
            <person name="Lumba S."/>
            <person name="McCourt P."/>
            <person name="Mortimer J.C."/>
            <person name="Mutuku J.M."/>
            <person name="Nomura T."/>
            <person name="Sasaki-Sekimoto Y."/>
            <person name="Seto Y."/>
            <person name="Wang Y."/>
            <person name="Wakatake T."/>
            <person name="Sakakibara H."/>
            <person name="Demura T."/>
            <person name="Yamaguchi S."/>
            <person name="Yoneyama K."/>
            <person name="Manabe R.I."/>
            <person name="Nelson D.C."/>
            <person name="Schulman A.H."/>
            <person name="Timko M.P."/>
            <person name="dePamphilis C.W."/>
            <person name="Choi D."/>
            <person name="Shirasu K."/>
        </authorList>
    </citation>
    <scope>NUCLEOTIDE SEQUENCE [LARGE SCALE GENOMIC DNA]</scope>
    <source>
        <strain evidence="4">cv. UVA1</strain>
    </source>
</reference>
<dbReference type="Pfam" id="PF03478">
    <property type="entry name" value="Beta-prop_KIB1-4"/>
    <property type="match status" value="1"/>
</dbReference>
<feature type="region of interest" description="Disordered" evidence="1">
    <location>
        <begin position="79"/>
        <end position="98"/>
    </location>
</feature>
<keyword evidence="4" id="KW-1185">Reference proteome</keyword>
<dbReference type="EMBL" id="BKCP01005161">
    <property type="protein sequence ID" value="GER36364.1"/>
    <property type="molecule type" value="Genomic_DNA"/>
</dbReference>
<gene>
    <name evidence="3" type="ORF">STAS_12699</name>
</gene>
<comment type="caution">
    <text evidence="3">The sequence shown here is derived from an EMBL/GenBank/DDBJ whole genome shotgun (WGS) entry which is preliminary data.</text>
</comment>
<evidence type="ECO:0000313" key="3">
    <source>
        <dbReference type="EMBL" id="GER36364.1"/>
    </source>
</evidence>
<evidence type="ECO:0000256" key="1">
    <source>
        <dbReference type="SAM" id="MobiDB-lite"/>
    </source>
</evidence>
<evidence type="ECO:0000313" key="4">
    <source>
        <dbReference type="Proteomes" id="UP000325081"/>
    </source>
</evidence>
<feature type="region of interest" description="Disordered" evidence="1">
    <location>
        <begin position="40"/>
        <end position="74"/>
    </location>
</feature>
<dbReference type="Proteomes" id="UP000325081">
    <property type="component" value="Unassembled WGS sequence"/>
</dbReference>